<dbReference type="STRING" id="135651.G0PP09"/>
<feature type="transmembrane region" description="Helical" evidence="4">
    <location>
        <begin position="42"/>
        <end position="75"/>
    </location>
</feature>
<name>G0PP09_CAEBE</name>
<keyword evidence="1 4" id="KW-0812">Transmembrane</keyword>
<dbReference type="GO" id="GO:0016020">
    <property type="term" value="C:membrane"/>
    <property type="evidence" value="ECO:0007669"/>
    <property type="project" value="InterPro"/>
</dbReference>
<dbReference type="InParanoid" id="G0PP09"/>
<dbReference type="InterPro" id="IPR011527">
    <property type="entry name" value="ABC1_TM_dom"/>
</dbReference>
<evidence type="ECO:0000256" key="3">
    <source>
        <dbReference type="ARBA" id="ARBA00023136"/>
    </source>
</evidence>
<dbReference type="SUPFAM" id="SSF90123">
    <property type="entry name" value="ABC transporter transmembrane region"/>
    <property type="match status" value="1"/>
</dbReference>
<dbReference type="Gene3D" id="1.20.1560.10">
    <property type="entry name" value="ABC transporter type 1, transmembrane domain"/>
    <property type="match status" value="1"/>
</dbReference>
<evidence type="ECO:0000256" key="2">
    <source>
        <dbReference type="ARBA" id="ARBA00022989"/>
    </source>
</evidence>
<feature type="non-terminal residue" evidence="6">
    <location>
        <position position="115"/>
    </location>
</feature>
<dbReference type="AlphaFoldDB" id="G0PP09"/>
<evidence type="ECO:0000256" key="4">
    <source>
        <dbReference type="SAM" id="Phobius"/>
    </source>
</evidence>
<dbReference type="PROSITE" id="PS50929">
    <property type="entry name" value="ABC_TM1F"/>
    <property type="match status" value="1"/>
</dbReference>
<dbReference type="GO" id="GO:0140359">
    <property type="term" value="F:ABC-type transporter activity"/>
    <property type="evidence" value="ECO:0007669"/>
    <property type="project" value="InterPro"/>
</dbReference>
<evidence type="ECO:0000313" key="6">
    <source>
        <dbReference type="EMBL" id="EGT49033.1"/>
    </source>
</evidence>
<dbReference type="eggNOG" id="KOG0054">
    <property type="taxonomic scope" value="Eukaryota"/>
</dbReference>
<keyword evidence="2 4" id="KW-1133">Transmembrane helix</keyword>
<evidence type="ECO:0000256" key="1">
    <source>
        <dbReference type="ARBA" id="ARBA00022692"/>
    </source>
</evidence>
<dbReference type="HOGENOM" id="CLU_2114900_0_0_1"/>
<evidence type="ECO:0000259" key="5">
    <source>
        <dbReference type="PROSITE" id="PS50929"/>
    </source>
</evidence>
<sequence>MFAVPMIFLSQNNKELLMQILTSDLDIVDTQFPLFFKFSFESALHILMIFAIVCYNVPVFAIFVVAFLIFLFGLLKYFLPSLHKISNLQEQKRDLFLCGSTEDFEARLMVRTFGK</sequence>
<accession>G0PP09</accession>
<protein>
    <recommendedName>
        <fullName evidence="5">ABC transmembrane type-1 domain-containing protein</fullName>
    </recommendedName>
</protein>
<dbReference type="InterPro" id="IPR036640">
    <property type="entry name" value="ABC1_TM_sf"/>
</dbReference>
<keyword evidence="7" id="KW-1185">Reference proteome</keyword>
<dbReference type="Proteomes" id="UP000008068">
    <property type="component" value="Unassembled WGS sequence"/>
</dbReference>
<proteinExistence type="predicted"/>
<evidence type="ECO:0000313" key="7">
    <source>
        <dbReference type="Proteomes" id="UP000008068"/>
    </source>
</evidence>
<gene>
    <name evidence="6" type="ORF">CAEBREN_29613</name>
</gene>
<dbReference type="GO" id="GO:0005524">
    <property type="term" value="F:ATP binding"/>
    <property type="evidence" value="ECO:0007669"/>
    <property type="project" value="InterPro"/>
</dbReference>
<reference evidence="7" key="1">
    <citation type="submission" date="2011-07" db="EMBL/GenBank/DDBJ databases">
        <authorList>
            <consortium name="Caenorhabditis brenneri Sequencing and Analysis Consortium"/>
            <person name="Wilson R.K."/>
        </authorList>
    </citation>
    <scope>NUCLEOTIDE SEQUENCE [LARGE SCALE GENOMIC DNA]</scope>
    <source>
        <strain evidence="7">PB2801</strain>
    </source>
</reference>
<keyword evidence="3 4" id="KW-0472">Membrane</keyword>
<feature type="domain" description="ABC transmembrane type-1" evidence="5">
    <location>
        <begin position="1"/>
        <end position="115"/>
    </location>
</feature>
<organism evidence="7">
    <name type="scientific">Caenorhabditis brenneri</name>
    <name type="common">Nematode worm</name>
    <dbReference type="NCBI Taxonomy" id="135651"/>
    <lineage>
        <taxon>Eukaryota</taxon>
        <taxon>Metazoa</taxon>
        <taxon>Ecdysozoa</taxon>
        <taxon>Nematoda</taxon>
        <taxon>Chromadorea</taxon>
        <taxon>Rhabditida</taxon>
        <taxon>Rhabditina</taxon>
        <taxon>Rhabditomorpha</taxon>
        <taxon>Rhabditoidea</taxon>
        <taxon>Rhabditidae</taxon>
        <taxon>Peloderinae</taxon>
        <taxon>Caenorhabditis</taxon>
    </lineage>
</organism>
<dbReference type="EMBL" id="GL382738">
    <property type="protein sequence ID" value="EGT49033.1"/>
    <property type="molecule type" value="Genomic_DNA"/>
</dbReference>